<proteinExistence type="predicted"/>
<gene>
    <name evidence="3" type="ORF">OSTQU699_LOCUS9130</name>
</gene>
<dbReference type="InterPro" id="IPR004088">
    <property type="entry name" value="KH_dom_type_1"/>
</dbReference>
<dbReference type="Proteomes" id="UP000708148">
    <property type="component" value="Unassembled WGS sequence"/>
</dbReference>
<dbReference type="PROSITE" id="PS50084">
    <property type="entry name" value="KH_TYPE_1"/>
    <property type="match status" value="1"/>
</dbReference>
<dbReference type="EMBL" id="CAJHUC010002403">
    <property type="protein sequence ID" value="CAD7703773.1"/>
    <property type="molecule type" value="Genomic_DNA"/>
</dbReference>
<dbReference type="InterPro" id="IPR036612">
    <property type="entry name" value="KH_dom_type_1_sf"/>
</dbReference>
<accession>A0A8S1J7V1</accession>
<dbReference type="GO" id="GO:0003723">
    <property type="term" value="F:RNA binding"/>
    <property type="evidence" value="ECO:0007669"/>
    <property type="project" value="UniProtKB-UniRule"/>
</dbReference>
<dbReference type="AlphaFoldDB" id="A0A8S1J7V1"/>
<evidence type="ECO:0000313" key="4">
    <source>
        <dbReference type="Proteomes" id="UP000708148"/>
    </source>
</evidence>
<dbReference type="Gene3D" id="3.30.1370.10">
    <property type="entry name" value="K Homology domain, type 1"/>
    <property type="match status" value="1"/>
</dbReference>
<sequence length="308" mass="32607">MSDAVHAAPGAIGWAGGPIFLGASYKPVVKAPRIGLEPPGSLPASIWSTQSTSWLTPPSKLNLADLQHDVIRQKVASSALPGLEISLRGSLPWASAPGTSAPELSVSLPEAPMSVRDVSAPMPAGALPAIGCAWMGRGARGRGDDQSRPLGALIAGAESVADGRRSSGEGATDLMQAMPKVRTLRSGIVEVRLNLLVAGFIIGYRGNSIEEIVKKTGAEISSWTGRRSASCKSGKIRVFLIHGSPEAVAWTLRIMNAAAIRYMDLVEGSYAGRHVEASQWVEGVEFRYIPPPKHKEPFAASLKRTNYR</sequence>
<keyword evidence="4" id="KW-1185">Reference proteome</keyword>
<name>A0A8S1J7V1_9CHLO</name>
<comment type="caution">
    <text evidence="3">The sequence shown here is derived from an EMBL/GenBank/DDBJ whole genome shotgun (WGS) entry which is preliminary data.</text>
</comment>
<evidence type="ECO:0000313" key="3">
    <source>
        <dbReference type="EMBL" id="CAD7703773.1"/>
    </source>
</evidence>
<keyword evidence="1" id="KW-0694">RNA-binding</keyword>
<feature type="domain" description="K Homology" evidence="2">
    <location>
        <begin position="197"/>
        <end position="248"/>
    </location>
</feature>
<organism evidence="3 4">
    <name type="scientific">Ostreobium quekettii</name>
    <dbReference type="NCBI Taxonomy" id="121088"/>
    <lineage>
        <taxon>Eukaryota</taxon>
        <taxon>Viridiplantae</taxon>
        <taxon>Chlorophyta</taxon>
        <taxon>core chlorophytes</taxon>
        <taxon>Ulvophyceae</taxon>
        <taxon>TCBD clade</taxon>
        <taxon>Bryopsidales</taxon>
        <taxon>Ostreobineae</taxon>
        <taxon>Ostreobiaceae</taxon>
        <taxon>Ostreobium</taxon>
    </lineage>
</organism>
<dbReference type="Pfam" id="PF00013">
    <property type="entry name" value="KH_1"/>
    <property type="match status" value="1"/>
</dbReference>
<dbReference type="SUPFAM" id="SSF54791">
    <property type="entry name" value="Eukaryotic type KH-domain (KH-domain type I)"/>
    <property type="match status" value="1"/>
</dbReference>
<evidence type="ECO:0000259" key="2">
    <source>
        <dbReference type="Pfam" id="PF00013"/>
    </source>
</evidence>
<evidence type="ECO:0000256" key="1">
    <source>
        <dbReference type="PROSITE-ProRule" id="PRU00117"/>
    </source>
</evidence>
<reference evidence="3" key="1">
    <citation type="submission" date="2020-12" db="EMBL/GenBank/DDBJ databases">
        <authorList>
            <person name="Iha C."/>
        </authorList>
    </citation>
    <scope>NUCLEOTIDE SEQUENCE</scope>
</reference>
<dbReference type="OrthoDB" id="550454at2759"/>
<protein>
    <recommendedName>
        <fullName evidence="2">K Homology domain-containing protein</fullName>
    </recommendedName>
</protein>